<dbReference type="EMBL" id="PVRR01000017">
    <property type="protein sequence ID" value="PRT35338.1"/>
    <property type="molecule type" value="Genomic_DNA"/>
</dbReference>
<comment type="catalytic activity">
    <reaction evidence="7">
        <text>a 2'-deoxycytidine in DNA + S-adenosyl-L-methionine = a 5-methyl-2'-deoxycytidine in DNA + S-adenosyl-L-homocysteine + H(+)</text>
        <dbReference type="Rhea" id="RHEA:13681"/>
        <dbReference type="Rhea" id="RHEA-COMP:11369"/>
        <dbReference type="Rhea" id="RHEA-COMP:11370"/>
        <dbReference type="ChEBI" id="CHEBI:15378"/>
        <dbReference type="ChEBI" id="CHEBI:57856"/>
        <dbReference type="ChEBI" id="CHEBI:59789"/>
        <dbReference type="ChEBI" id="CHEBI:85452"/>
        <dbReference type="ChEBI" id="CHEBI:85454"/>
        <dbReference type="EC" id="2.1.1.37"/>
    </reaction>
</comment>
<dbReference type="InterPro" id="IPR031303">
    <property type="entry name" value="C5_meth_CS"/>
</dbReference>
<keyword evidence="4" id="KW-0680">Restriction system</keyword>
<proteinExistence type="inferred from homology"/>
<gene>
    <name evidence="8" type="ORF">C6357_29545</name>
</gene>
<evidence type="ECO:0000256" key="2">
    <source>
        <dbReference type="ARBA" id="ARBA00022679"/>
    </source>
</evidence>
<comment type="similarity">
    <text evidence="5 6">Belongs to the class I-like SAM-binding methyltransferase superfamily. C5-methyltransferase family.</text>
</comment>
<comment type="caution">
    <text evidence="8">The sequence shown here is derived from an EMBL/GenBank/DDBJ whole genome shotgun (WGS) entry which is preliminary data.</text>
</comment>
<dbReference type="InterPro" id="IPR001525">
    <property type="entry name" value="C5_MeTfrase"/>
</dbReference>
<keyword evidence="1 5" id="KW-0489">Methyltransferase</keyword>
<feature type="active site" evidence="5">
    <location>
        <position position="75"/>
    </location>
</feature>
<dbReference type="SUPFAM" id="SSF53335">
    <property type="entry name" value="S-adenosyl-L-methionine-dependent methyltransferases"/>
    <property type="match status" value="1"/>
</dbReference>
<evidence type="ECO:0000256" key="4">
    <source>
        <dbReference type="ARBA" id="ARBA00022747"/>
    </source>
</evidence>
<dbReference type="Gene3D" id="3.90.120.10">
    <property type="entry name" value="DNA Methylase, subunit A, domain 2"/>
    <property type="match status" value="1"/>
</dbReference>
<keyword evidence="2 5" id="KW-0808">Transferase</keyword>
<dbReference type="PANTHER" id="PTHR46098:SF1">
    <property type="entry name" value="TRNA (CYTOSINE(38)-C(5))-METHYLTRANSFERASE"/>
    <property type="match status" value="1"/>
</dbReference>
<protein>
    <recommendedName>
        <fullName evidence="7">Cytosine-specific methyltransferase</fullName>
        <ecNumber evidence="7">2.1.1.37</ecNumber>
    </recommendedName>
</protein>
<evidence type="ECO:0000256" key="3">
    <source>
        <dbReference type="ARBA" id="ARBA00022691"/>
    </source>
</evidence>
<dbReference type="PROSITE" id="PS51679">
    <property type="entry name" value="SAM_MT_C5"/>
    <property type="match status" value="1"/>
</dbReference>
<evidence type="ECO:0000313" key="9">
    <source>
        <dbReference type="Proteomes" id="UP000239236"/>
    </source>
</evidence>
<dbReference type="InterPro" id="IPR029063">
    <property type="entry name" value="SAM-dependent_MTases_sf"/>
</dbReference>
<keyword evidence="9" id="KW-1185">Reference proteome</keyword>
<name>A0ABX5DK77_9BACI</name>
<evidence type="ECO:0000256" key="7">
    <source>
        <dbReference type="RuleBase" id="RU000417"/>
    </source>
</evidence>
<sequence>MANNTFKYVSLFSGVGGFEQAMNKLGGKCVMSSEIDKFANQAYEVLYGHKTVGDVTKVATGDVPDHDILVGGFPCQAFSVAGKRLGFDDTRGTLFFEVARIAKEKRPKLLLLENVKGLISHDKGKTLDTIIKTLNDIGYTVDFNVLNSKYFGVPQNRERIFIVGILNGETEDWQIEGNNVVAKGKKRISAYEGAKTFNFDWPTQDTVISRLRDILEDEVDERYYLSEEKTAKLVAQLDRNLPAHFPTGDSINNTLRTGGKGSLTAKHNYEHVAVKSVGNVNPSGNGMNGQVYDSNGLSPTLTTNKGEGTKITVSEVRPVLTPDRIEKRQNGRRFKENDEPAFTLTAQDRHGVAIREATKQGYAIAEVGDSINVQFPNSKTRRDRVGKGVAQTLETSCNQATLTPTYRIRKLTPKECFRLQGFADSEFDKLVGAGISNSQLYKMAGNAVTVNVIEAIGTRLLKYLPHNEIGSRYVVTEKGA</sequence>
<dbReference type="PRINTS" id="PR00105">
    <property type="entry name" value="C5METTRFRASE"/>
</dbReference>
<dbReference type="Gene3D" id="3.40.50.150">
    <property type="entry name" value="Vaccinia Virus protein VP39"/>
    <property type="match status" value="2"/>
</dbReference>
<evidence type="ECO:0000256" key="5">
    <source>
        <dbReference type="PROSITE-ProRule" id="PRU01016"/>
    </source>
</evidence>
<dbReference type="RefSeq" id="WP_106102894.1">
    <property type="nucleotide sequence ID" value="NZ_PVRR01000017.1"/>
</dbReference>
<dbReference type="Pfam" id="PF00145">
    <property type="entry name" value="DNA_methylase"/>
    <property type="match status" value="1"/>
</dbReference>
<dbReference type="InterPro" id="IPR018117">
    <property type="entry name" value="C5_DNA_meth_AS"/>
</dbReference>
<dbReference type="Proteomes" id="UP000239236">
    <property type="component" value="Unassembled WGS sequence"/>
</dbReference>
<dbReference type="CDD" id="cd00315">
    <property type="entry name" value="Cyt_C5_DNA_methylase"/>
    <property type="match status" value="1"/>
</dbReference>
<dbReference type="InterPro" id="IPR050750">
    <property type="entry name" value="C5-MTase"/>
</dbReference>
<keyword evidence="3 5" id="KW-0949">S-adenosyl-L-methionine</keyword>
<dbReference type="NCBIfam" id="TIGR00675">
    <property type="entry name" value="dcm"/>
    <property type="match status" value="1"/>
</dbReference>
<organism evidence="8 9">
    <name type="scientific">Bacillus wiedmannii</name>
    <dbReference type="NCBI Taxonomy" id="1890302"/>
    <lineage>
        <taxon>Bacteria</taxon>
        <taxon>Bacillati</taxon>
        <taxon>Bacillota</taxon>
        <taxon>Bacilli</taxon>
        <taxon>Bacillales</taxon>
        <taxon>Bacillaceae</taxon>
        <taxon>Bacillus</taxon>
        <taxon>Bacillus cereus group</taxon>
    </lineage>
</organism>
<reference evidence="8 9" key="1">
    <citation type="submission" date="2018-03" db="EMBL/GenBank/DDBJ databases">
        <title>Genotypic and phenotypic analysis of antagonistic Bacillus spp. isolated from rhizosphere soil of plants in Tibet.</title>
        <authorList>
            <person name="Borriss R."/>
            <person name="Lasch P."/>
            <person name="Wu L."/>
            <person name="Wu H."/>
            <person name="Gao X."/>
        </authorList>
    </citation>
    <scope>NUCLEOTIDE SEQUENCE [LARGE SCALE GENOMIC DNA]</scope>
    <source>
        <strain evidence="8 9">NMSW16</strain>
    </source>
</reference>
<evidence type="ECO:0000256" key="1">
    <source>
        <dbReference type="ARBA" id="ARBA00022603"/>
    </source>
</evidence>
<dbReference type="PANTHER" id="PTHR46098">
    <property type="entry name" value="TRNA (CYTOSINE(38)-C(5))-METHYLTRANSFERASE"/>
    <property type="match status" value="1"/>
</dbReference>
<evidence type="ECO:0000313" key="8">
    <source>
        <dbReference type="EMBL" id="PRT35338.1"/>
    </source>
</evidence>
<evidence type="ECO:0000256" key="6">
    <source>
        <dbReference type="RuleBase" id="RU000416"/>
    </source>
</evidence>
<accession>A0ABX5DK77</accession>
<dbReference type="EC" id="2.1.1.37" evidence="7"/>
<dbReference type="PROSITE" id="PS00095">
    <property type="entry name" value="C5_MTASE_2"/>
    <property type="match status" value="1"/>
</dbReference>
<dbReference type="PROSITE" id="PS00094">
    <property type="entry name" value="C5_MTASE_1"/>
    <property type="match status" value="1"/>
</dbReference>